<dbReference type="Pfam" id="PF24622">
    <property type="entry name" value="TMP_4"/>
    <property type="match status" value="1"/>
</dbReference>
<feature type="domain" description="Bacteriophage tail tape measure C-terminal" evidence="3">
    <location>
        <begin position="635"/>
        <end position="709"/>
    </location>
</feature>
<reference evidence="4 5" key="1">
    <citation type="submission" date="2018-07" db="EMBL/GenBank/DDBJ databases">
        <title>Genomic Encyclopedia of Type Strains, Phase IV (KMG-IV): sequencing the most valuable type-strain genomes for metagenomic binning, comparative biology and taxonomic classification.</title>
        <authorList>
            <person name="Goeker M."/>
        </authorList>
    </citation>
    <scope>NUCLEOTIDE SEQUENCE [LARGE SCALE GENOMIC DNA]</scope>
    <source>
        <strain evidence="4 5">DSM 21352</strain>
    </source>
</reference>
<dbReference type="Pfam" id="PF06791">
    <property type="entry name" value="TMP_2"/>
    <property type="match status" value="1"/>
</dbReference>
<protein>
    <submittedName>
        <fullName evidence="4">Lambda family phage tail tape measure protein</fullName>
    </submittedName>
</protein>
<name>A0A370FGK0_9BURK</name>
<organism evidence="4 5">
    <name type="scientific">Pseudacidovorax intermedius</name>
    <dbReference type="NCBI Taxonomy" id="433924"/>
    <lineage>
        <taxon>Bacteria</taxon>
        <taxon>Pseudomonadati</taxon>
        <taxon>Pseudomonadota</taxon>
        <taxon>Betaproteobacteria</taxon>
        <taxon>Burkholderiales</taxon>
        <taxon>Comamonadaceae</taxon>
        <taxon>Pseudacidovorax</taxon>
    </lineage>
</organism>
<evidence type="ECO:0000256" key="1">
    <source>
        <dbReference type="SAM" id="Coils"/>
    </source>
</evidence>
<keyword evidence="1" id="KW-0175">Coiled coil</keyword>
<evidence type="ECO:0000313" key="4">
    <source>
        <dbReference type="EMBL" id="RDI25175.1"/>
    </source>
</evidence>
<accession>A0A370FGK0</accession>
<dbReference type="InterPro" id="IPR006431">
    <property type="entry name" value="Phage_tape_meas_C"/>
</dbReference>
<dbReference type="NCBIfam" id="TIGR01541">
    <property type="entry name" value="tape_meas_lam_C"/>
    <property type="match status" value="1"/>
</dbReference>
<evidence type="ECO:0000313" key="5">
    <source>
        <dbReference type="Proteomes" id="UP000255265"/>
    </source>
</evidence>
<evidence type="ECO:0000259" key="2">
    <source>
        <dbReference type="Pfam" id="PF06791"/>
    </source>
</evidence>
<dbReference type="RefSeq" id="WP_114803011.1">
    <property type="nucleotide sequence ID" value="NZ_QQAV01000004.1"/>
</dbReference>
<keyword evidence="5" id="KW-1185">Reference proteome</keyword>
<feature type="domain" description="Bacteriophage tail tape measure N-terminal" evidence="2">
    <location>
        <begin position="91"/>
        <end position="244"/>
    </location>
</feature>
<dbReference type="InterPro" id="IPR009628">
    <property type="entry name" value="Phage_tape_measure_N"/>
</dbReference>
<dbReference type="OrthoDB" id="363355at2"/>
<dbReference type="EMBL" id="QQAV01000004">
    <property type="protein sequence ID" value="RDI25175.1"/>
    <property type="molecule type" value="Genomic_DNA"/>
</dbReference>
<feature type="coiled-coil region" evidence="1">
    <location>
        <begin position="509"/>
        <end position="558"/>
    </location>
</feature>
<comment type="caution">
    <text evidence="4">The sequence shown here is derived from an EMBL/GenBank/DDBJ whole genome shotgun (WGS) entry which is preliminary data.</text>
</comment>
<dbReference type="Proteomes" id="UP000255265">
    <property type="component" value="Unassembled WGS sequence"/>
</dbReference>
<gene>
    <name evidence="4" type="ORF">DFR41_104231</name>
</gene>
<sequence length="886" mass="94484">MSQVEEVGIIIRADGTVELANGMKLSSDQVKNLARNLDEMSGRLDTADKNAKKAAPTMREMGEQLGQAGQAAVQLGKDLASGNLQGAAGSLGTLTNAAGGLNLSLGAMVGIGAAAAAGVALVGYAASKGKDEVRGLADALILSGNYAGTTSAQMLDMAARMDKVISTESKAIDVLQQLTASGQIAGNEFEKLGVAAIAWERATGTAISNTVKEYVRLGEDPAKASAKLNEQMNYLSISTYKRIRDLEEQGQKEAAAAVAQEAYAQALSTRARQVEQNAGIMTKAWRAVRDGAMEAWDAMLGIGRTSSTNERIATLERQISGIQTGTEGRSASGQTRLAGLQAQLAALKEVELLQRRAATAEGDRAREVKAYQAADQEWSKIVQANLTKQEQLEKKIDNIRTTGRAMKLPEKDIEEQVRRAREAAAEKGSAPKAYTDDAATRYLQGLRDSNAATLAQLASTDRLTEAQRKQAEFIQLIADLKEKKVLTADQKSLLAAEGLIEAQLKENVLAERLVAIKDAQAKKEKEREEVAKRAEQALIGLRANREELQRNLTQQYDRRLAVFGLGSEAREQLESTFNLQDRYVKLQQDLTERASKGGWMGSAAYQAEAREIELALKKSLADHDAYYAGLKERQGNWALGALQAFNNYQTSAADVAGQTEAAFTNAFKGMEDALVKFAQTGKLDFKSLANSIIADIIRIQTRAAMSGVLKSIMGAASGWLGDEAGMSINNTYGPKTQAGMDNLVNNILADPTKNAKGGVYTSPSLSAFSSQVYSSPQFFAFAKGAGVFAEAGPEAIMPLKRGPDGSLGVGVHGAGAGAVTLPVQVNVTNNGQPVSATVQQRRTDQGLQIDMVLDQLEGRMAERVATGQGSMSRAMESRYGLSTAVG</sequence>
<dbReference type="AlphaFoldDB" id="A0A370FGK0"/>
<evidence type="ECO:0000259" key="3">
    <source>
        <dbReference type="Pfam" id="PF09718"/>
    </source>
</evidence>
<dbReference type="Pfam" id="PF09718">
    <property type="entry name" value="Tape_meas_lam_C"/>
    <property type="match status" value="1"/>
</dbReference>
<proteinExistence type="predicted"/>